<dbReference type="PANTHER" id="PTHR43118">
    <property type="entry name" value="RHAMNOGALACTURONAN LYASE (EUROFUNG)"/>
    <property type="match status" value="1"/>
</dbReference>
<dbReference type="RefSeq" id="WP_205107024.1">
    <property type="nucleotide sequence ID" value="NZ_JACJJL010000001.1"/>
</dbReference>
<evidence type="ECO:0000256" key="1">
    <source>
        <dbReference type="SAM" id="SignalP"/>
    </source>
</evidence>
<feature type="signal peptide" evidence="1">
    <location>
        <begin position="1"/>
        <end position="21"/>
    </location>
</feature>
<sequence length="666" mass="72379">MSHTVSLCLAALLCAAVPAVAGEPAGKALWGSINGRKDATKSIFSHHNNKILLSWRKLPGDGAGLAFDLYRTPAGGREVKVNAEPIAGRYNYQDATADRTVDNTYRLTYHGSDATLAEYTMKAGQASAGLPYISVPLATTTGVNPTYAYLANDASVGDLDGDGICEIVLKRLVSTETTDGGEGAVARDVRHTTLFEAYRLDGTFMWRVCSGPNIPLGNSASFAVADFDGDGRAEVAMRTSEGTVFGDGTEIGDTDGDGLTDYRVDGSQYIPAGPEFISVIDGASGRELARADYIARGTSEEWGDSNYKRASSYRIGAGCFDGERLSVLITRGVYGKSVLEAWDYSGGELRRRWRFDSSVSGQRYYSGQGYHSLSVGDVDGDGFDEVVYGSCTIDHDGTGLNCIGLGHGDALHLGKFDPAADGLQIWSCFETGSVGAALRDARTGRVIWQHNDDSDVGRACMADIDPRYPGCEVWWFRGNAHSIDGRDLGYKPASCNMAVWFSGELNRQLLNGTRIDAMNKEVYDRVFTVYRYGVSYVNGTKENPCWYGDMLGDWREELIFPDTTFTKELRIFSTWYPTEHSFPWLMTDHVYHMSAINQNIGYNMPTQLGYYLGSDLTSDDGIASGVEPAAVAAPAADGPCHDLGGRIVDRPGRGIYIRGGKKYVRR</sequence>
<evidence type="ECO:0000313" key="4">
    <source>
        <dbReference type="Proteomes" id="UP000764045"/>
    </source>
</evidence>
<feature type="chain" id="PRO_5037956719" description="Rhamnogalacturonan lyase family 11 C-terminal domain-containing protein" evidence="1">
    <location>
        <begin position="22"/>
        <end position="666"/>
    </location>
</feature>
<dbReference type="Pfam" id="PF21348">
    <property type="entry name" value="RGL11_C"/>
    <property type="match status" value="1"/>
</dbReference>
<evidence type="ECO:0000259" key="2">
    <source>
        <dbReference type="Pfam" id="PF21348"/>
    </source>
</evidence>
<comment type="caution">
    <text evidence="3">The sequence shown here is derived from an EMBL/GenBank/DDBJ whole genome shotgun (WGS) entry which is preliminary data.</text>
</comment>
<dbReference type="Proteomes" id="UP000764045">
    <property type="component" value="Unassembled WGS sequence"/>
</dbReference>
<proteinExistence type="predicted"/>
<dbReference type="EMBL" id="JACJJL010000001">
    <property type="protein sequence ID" value="MBM6660352.1"/>
    <property type="molecule type" value="Genomic_DNA"/>
</dbReference>
<dbReference type="PANTHER" id="PTHR43118:SF1">
    <property type="entry name" value="RHAMNOGALACTURONAN LYASE (EUROFUNG)"/>
    <property type="match status" value="1"/>
</dbReference>
<protein>
    <recommendedName>
        <fullName evidence="2">Rhamnogalacturonan lyase family 11 C-terminal domain-containing protein</fullName>
    </recommendedName>
</protein>
<dbReference type="InterPro" id="IPR028994">
    <property type="entry name" value="Integrin_alpha_N"/>
</dbReference>
<keyword evidence="1" id="KW-0732">Signal</keyword>
<dbReference type="InterPro" id="IPR034641">
    <property type="entry name" value="RGL11"/>
</dbReference>
<dbReference type="SUPFAM" id="SSF69318">
    <property type="entry name" value="Integrin alpha N-terminal domain"/>
    <property type="match status" value="1"/>
</dbReference>
<reference evidence="3 4" key="1">
    <citation type="journal article" date="2021" name="Sci. Rep.">
        <title>The distribution of antibiotic resistance genes in chicken gut microbiota commensals.</title>
        <authorList>
            <person name="Juricova H."/>
            <person name="Matiasovicova J."/>
            <person name="Kubasova T."/>
            <person name="Cejkova D."/>
            <person name="Rychlik I."/>
        </authorList>
    </citation>
    <scope>NUCLEOTIDE SEQUENCE [LARGE SCALE GENOMIC DNA]</scope>
    <source>
        <strain evidence="3 4">An819</strain>
    </source>
</reference>
<name>A0A938WK86_9BACT</name>
<dbReference type="InterPro" id="IPR049366">
    <property type="entry name" value="RGL11_C"/>
</dbReference>
<gene>
    <name evidence="3" type="ORF">H6B30_01035</name>
</gene>
<organism evidence="3 4">
    <name type="scientific">Marseilla massiliensis</name>
    <dbReference type="NCBI Taxonomy" id="1841864"/>
    <lineage>
        <taxon>Bacteria</taxon>
        <taxon>Pseudomonadati</taxon>
        <taxon>Bacteroidota</taxon>
        <taxon>Bacteroidia</taxon>
        <taxon>Bacteroidales</taxon>
        <taxon>Prevotellaceae</taxon>
        <taxon>Marseilla</taxon>
    </lineage>
</organism>
<feature type="domain" description="Rhamnogalacturonan lyase family 11 C-terminal" evidence="2">
    <location>
        <begin position="135"/>
        <end position="618"/>
    </location>
</feature>
<dbReference type="AlphaFoldDB" id="A0A938WK86"/>
<evidence type="ECO:0000313" key="3">
    <source>
        <dbReference type="EMBL" id="MBM6660352.1"/>
    </source>
</evidence>
<accession>A0A938WK86</accession>
<dbReference type="InterPro" id="IPR013783">
    <property type="entry name" value="Ig-like_fold"/>
</dbReference>
<dbReference type="Gene3D" id="2.60.40.10">
    <property type="entry name" value="Immunoglobulins"/>
    <property type="match status" value="1"/>
</dbReference>
<keyword evidence="4" id="KW-1185">Reference proteome</keyword>